<evidence type="ECO:0000313" key="3">
    <source>
        <dbReference type="EMBL" id="GIL37897.1"/>
    </source>
</evidence>
<dbReference type="InterPro" id="IPR019734">
    <property type="entry name" value="TPR_rpt"/>
</dbReference>
<keyword evidence="3" id="KW-0489">Methyltransferase</keyword>
<proteinExistence type="predicted"/>
<dbReference type="SMART" id="SM00028">
    <property type="entry name" value="TPR"/>
    <property type="match status" value="2"/>
</dbReference>
<dbReference type="GO" id="GO:0008168">
    <property type="term" value="F:methyltransferase activity"/>
    <property type="evidence" value="ECO:0007669"/>
    <property type="project" value="UniProtKB-KW"/>
</dbReference>
<dbReference type="InterPro" id="IPR011990">
    <property type="entry name" value="TPR-like_helical_dom_sf"/>
</dbReference>
<feature type="repeat" description="TPR" evidence="1">
    <location>
        <begin position="22"/>
        <end position="55"/>
    </location>
</feature>
<keyword evidence="3" id="KW-0808">Transferase</keyword>
<name>A0A8S8X9C5_9PROT</name>
<evidence type="ECO:0000259" key="2">
    <source>
        <dbReference type="Pfam" id="PF13649"/>
    </source>
</evidence>
<feature type="repeat" description="TPR" evidence="1">
    <location>
        <begin position="56"/>
        <end position="89"/>
    </location>
</feature>
<dbReference type="GO" id="GO:0032259">
    <property type="term" value="P:methylation"/>
    <property type="evidence" value="ECO:0007669"/>
    <property type="project" value="UniProtKB-KW"/>
</dbReference>
<dbReference type="Pfam" id="PF13649">
    <property type="entry name" value="Methyltransf_25"/>
    <property type="match status" value="1"/>
</dbReference>
<dbReference type="Gene3D" id="1.25.40.10">
    <property type="entry name" value="Tetratricopeptide repeat domain"/>
    <property type="match status" value="1"/>
</dbReference>
<dbReference type="Proteomes" id="UP000681075">
    <property type="component" value="Unassembled WGS sequence"/>
</dbReference>
<feature type="domain" description="Methyltransferase" evidence="2">
    <location>
        <begin position="155"/>
        <end position="227"/>
    </location>
</feature>
<protein>
    <submittedName>
        <fullName evidence="3">Methyltransferase</fullName>
    </submittedName>
</protein>
<dbReference type="SUPFAM" id="SSF48452">
    <property type="entry name" value="TPR-like"/>
    <property type="match status" value="1"/>
</dbReference>
<dbReference type="Gene3D" id="3.40.50.150">
    <property type="entry name" value="Vaccinia Virus protein VP39"/>
    <property type="match status" value="1"/>
</dbReference>
<comment type="caution">
    <text evidence="3">The sequence shown here is derived from an EMBL/GenBank/DDBJ whole genome shotgun (WGS) entry which is preliminary data.</text>
</comment>
<dbReference type="PROSITE" id="PS50005">
    <property type="entry name" value="TPR"/>
    <property type="match status" value="2"/>
</dbReference>
<dbReference type="RefSeq" id="WP_420240801.1">
    <property type="nucleotide sequence ID" value="NZ_BOPV01000001.1"/>
</dbReference>
<dbReference type="Pfam" id="PF13432">
    <property type="entry name" value="TPR_16"/>
    <property type="match status" value="1"/>
</dbReference>
<dbReference type="AlphaFoldDB" id="A0A8S8X9C5"/>
<dbReference type="InterPro" id="IPR029063">
    <property type="entry name" value="SAM-dependent_MTases_sf"/>
</dbReference>
<dbReference type="CDD" id="cd02440">
    <property type="entry name" value="AdoMet_MTases"/>
    <property type="match status" value="1"/>
</dbReference>
<accession>A0A8S8X9C5</accession>
<sequence length="306" mass="33623">MRDSPQEIQYWRDRLLLDPRDLGAMLRLAGLAQEGGDLAGAIEYAQRALRVDPEQKEALFRLGELWAQLGDSVRAAERFERLLAIDPEDRFGARDALAALPEAGTPTEAYVRILFDQYASKFDTAIAALDYRAPQLVASLALRALGAPRSDLDLLDLGCGTGLSGVALHPWARRIDGVDLSPAMIEAARARRLYDRLAVDDVQRFLETSDARWDVIAAVDTLNYLGPLTPIFTAIAAHTDRFLGTVERADDEMAVVLRATRRYAHGQRALEQAASAAGWRLTACESAVLRTEATVGVTGFVFSLER</sequence>
<keyword evidence="4" id="KW-1185">Reference proteome</keyword>
<keyword evidence="1" id="KW-0802">TPR repeat</keyword>
<dbReference type="InterPro" id="IPR041698">
    <property type="entry name" value="Methyltransf_25"/>
</dbReference>
<evidence type="ECO:0000313" key="4">
    <source>
        <dbReference type="Proteomes" id="UP000681075"/>
    </source>
</evidence>
<dbReference type="SUPFAM" id="SSF53335">
    <property type="entry name" value="S-adenosyl-L-methionine-dependent methyltransferases"/>
    <property type="match status" value="1"/>
</dbReference>
<gene>
    <name evidence="3" type="ORF">TMPK1_01340</name>
</gene>
<evidence type="ECO:0000256" key="1">
    <source>
        <dbReference type="PROSITE-ProRule" id="PRU00339"/>
    </source>
</evidence>
<organism evidence="3 4">
    <name type="scientific">Roseiterribacter gracilis</name>
    <dbReference type="NCBI Taxonomy" id="2812848"/>
    <lineage>
        <taxon>Bacteria</taxon>
        <taxon>Pseudomonadati</taxon>
        <taxon>Pseudomonadota</taxon>
        <taxon>Alphaproteobacteria</taxon>
        <taxon>Rhodospirillales</taxon>
        <taxon>Roseiterribacteraceae</taxon>
        <taxon>Roseiterribacter</taxon>
    </lineage>
</organism>
<reference evidence="3" key="1">
    <citation type="submission" date="2021-02" db="EMBL/GenBank/DDBJ databases">
        <title>Genome sequence of Rhodospirillales sp. strain TMPK1 isolated from soil.</title>
        <authorList>
            <person name="Nakai R."/>
            <person name="Kusada H."/>
            <person name="Tamaki H."/>
        </authorList>
    </citation>
    <scope>NUCLEOTIDE SEQUENCE</scope>
    <source>
        <strain evidence="3">TMPK1</strain>
    </source>
</reference>
<dbReference type="EMBL" id="BOPV01000001">
    <property type="protein sequence ID" value="GIL37897.1"/>
    <property type="molecule type" value="Genomic_DNA"/>
</dbReference>